<dbReference type="PANTHER" id="PTHR14939:SF5">
    <property type="entry name" value="F-BOX ONLY PROTEIN 22"/>
    <property type="match status" value="1"/>
</dbReference>
<dbReference type="SMART" id="SM00897">
    <property type="entry name" value="FIST"/>
    <property type="match status" value="1"/>
</dbReference>
<dbReference type="InterPro" id="IPR016741">
    <property type="entry name" value="UCP018953"/>
</dbReference>
<evidence type="ECO:0000256" key="3">
    <source>
        <dbReference type="ARBA" id="ARBA00022692"/>
    </source>
</evidence>
<evidence type="ECO:0000259" key="6">
    <source>
        <dbReference type="SMART" id="SM00897"/>
    </source>
</evidence>
<dbReference type="GO" id="GO:0005886">
    <property type="term" value="C:plasma membrane"/>
    <property type="evidence" value="ECO:0007669"/>
    <property type="project" value="UniProtKB-SubCell"/>
</dbReference>
<evidence type="ECO:0000256" key="2">
    <source>
        <dbReference type="ARBA" id="ARBA00022475"/>
    </source>
</evidence>
<dbReference type="EMBL" id="VGIY01000018">
    <property type="protein sequence ID" value="MBM3316508.1"/>
    <property type="molecule type" value="Genomic_DNA"/>
</dbReference>
<keyword evidence="2" id="KW-1003">Cell membrane</keyword>
<organism evidence="8 9">
    <name type="scientific">Eiseniibacteriota bacterium</name>
    <dbReference type="NCBI Taxonomy" id="2212470"/>
    <lineage>
        <taxon>Bacteria</taxon>
        <taxon>Candidatus Eiseniibacteriota</taxon>
    </lineage>
</organism>
<keyword evidence="3" id="KW-0812">Transmembrane</keyword>
<dbReference type="InterPro" id="IPR019494">
    <property type="entry name" value="FIST_C"/>
</dbReference>
<comment type="caution">
    <text evidence="8">The sequence shown here is derived from an EMBL/GenBank/DDBJ whole genome shotgun (WGS) entry which is preliminary data.</text>
</comment>
<keyword evidence="4" id="KW-1133">Transmembrane helix</keyword>
<evidence type="ECO:0000256" key="1">
    <source>
        <dbReference type="ARBA" id="ARBA00004651"/>
    </source>
</evidence>
<dbReference type="AlphaFoldDB" id="A0A937X613"/>
<name>A0A937X613_UNCEI</name>
<evidence type="ECO:0000313" key="8">
    <source>
        <dbReference type="EMBL" id="MBM3316508.1"/>
    </source>
</evidence>
<feature type="domain" description="FIST" evidence="6">
    <location>
        <begin position="33"/>
        <end position="228"/>
    </location>
</feature>
<dbReference type="Proteomes" id="UP000748308">
    <property type="component" value="Unassembled WGS sequence"/>
</dbReference>
<evidence type="ECO:0000259" key="7">
    <source>
        <dbReference type="SMART" id="SM01204"/>
    </source>
</evidence>
<protein>
    <submittedName>
        <fullName evidence="8">FIST C-terminal domain-containing protein</fullName>
    </submittedName>
</protein>
<evidence type="ECO:0000256" key="5">
    <source>
        <dbReference type="ARBA" id="ARBA00023136"/>
    </source>
</evidence>
<dbReference type="Pfam" id="PF10442">
    <property type="entry name" value="FIST_C"/>
    <property type="match status" value="1"/>
</dbReference>
<dbReference type="SMART" id="SM01204">
    <property type="entry name" value="FIST_C"/>
    <property type="match status" value="1"/>
</dbReference>
<comment type="subcellular location">
    <subcellularLocation>
        <location evidence="1">Cell membrane</location>
        <topology evidence="1">Multi-pass membrane protein</topology>
    </subcellularLocation>
</comment>
<keyword evidence="5" id="KW-0472">Membrane</keyword>
<evidence type="ECO:0000313" key="9">
    <source>
        <dbReference type="Proteomes" id="UP000748308"/>
    </source>
</evidence>
<reference evidence="8" key="1">
    <citation type="submission" date="2019-03" db="EMBL/GenBank/DDBJ databases">
        <title>Lake Tanganyika Metagenome-Assembled Genomes (MAGs).</title>
        <authorList>
            <person name="Tran P."/>
        </authorList>
    </citation>
    <scope>NUCLEOTIDE SEQUENCE</scope>
    <source>
        <strain evidence="8">M_DeepCast_400m_m2_100</strain>
    </source>
</reference>
<feature type="domain" description="FIST C-domain" evidence="7">
    <location>
        <begin position="229"/>
        <end position="371"/>
    </location>
</feature>
<dbReference type="InterPro" id="IPR013702">
    <property type="entry name" value="FIST_domain_N"/>
</dbReference>
<accession>A0A937X613</accession>
<sequence length="400" mass="42735">MKFASAATREIDTGRAAAAIVSELARQLGQVARPDLVFFFAARPHMRTSGVIVSALQDAWGDSTILGATAAAVLHPSASASSRPTLTAMAACLPGVRLLPFRLKLEDFEQTPICLERWQNLLEAMPDPRLMLLFADPFTTPSAEMLETLDLVAPGLTVAGALVSGAQQPGGHVLTLNDSLHRSGTIGVAMAGNLRADVLVSQGYRPVGRTFKVTRAEGNVVLELNGVPALEALESMVSTLPRRDQALLRRGLMLGEAIREGEGDPGRGDFLIRPVVGLDHEEGAISLAGLVDPGHPIRFQVWDNTLVEDLQMMLLPQVADSPASGGLLFGSWPGQRPAVKQTGLWASDVQTTLGYPLPLAGFRGSGEIASIHGVSRLHTHTATLVLLRPQKERQRTPSMR</sequence>
<gene>
    <name evidence="8" type="ORF">FJY75_01520</name>
</gene>
<dbReference type="PANTHER" id="PTHR14939">
    <property type="entry name" value="F-BOX ONLY PROTEIN 22"/>
    <property type="match status" value="1"/>
</dbReference>
<dbReference type="PIRSF" id="PIRSF018953">
    <property type="entry name" value="UCP018953"/>
    <property type="match status" value="1"/>
</dbReference>
<proteinExistence type="predicted"/>
<evidence type="ECO:0000256" key="4">
    <source>
        <dbReference type="ARBA" id="ARBA00022989"/>
    </source>
</evidence>
<dbReference type="Pfam" id="PF08495">
    <property type="entry name" value="FIST"/>
    <property type="match status" value="1"/>
</dbReference>